<organism evidence="2 3">
    <name type="scientific">Paraburkholderia bryophila</name>
    <dbReference type="NCBI Taxonomy" id="420952"/>
    <lineage>
        <taxon>Bacteria</taxon>
        <taxon>Pseudomonadati</taxon>
        <taxon>Pseudomonadota</taxon>
        <taxon>Betaproteobacteria</taxon>
        <taxon>Burkholderiales</taxon>
        <taxon>Burkholderiaceae</taxon>
        <taxon>Paraburkholderia</taxon>
    </lineage>
</organism>
<evidence type="ECO:0008006" key="4">
    <source>
        <dbReference type="Google" id="ProtNLM"/>
    </source>
</evidence>
<proteinExistence type="predicted"/>
<accession>A0A7Y9WJU9</accession>
<evidence type="ECO:0000256" key="1">
    <source>
        <dbReference type="SAM" id="MobiDB-lite"/>
    </source>
</evidence>
<dbReference type="EMBL" id="JACCAS010000001">
    <property type="protein sequence ID" value="NYH22196.1"/>
    <property type="molecule type" value="Genomic_DNA"/>
</dbReference>
<sequence length="78" mass="7366">MSSITTTSVSTATASVQNPIQPAAPFAISGSTGSAAMNVSSLVSSLVAASALANANTAASQPAVNPLPDSVSGDSTSA</sequence>
<dbReference type="AlphaFoldDB" id="A0A7Y9WJU9"/>
<comment type="caution">
    <text evidence="2">The sequence shown here is derived from an EMBL/GenBank/DDBJ whole genome shotgun (WGS) entry which is preliminary data.</text>
</comment>
<reference evidence="2 3" key="1">
    <citation type="submission" date="2020-07" db="EMBL/GenBank/DDBJ databases">
        <title>Exploring microbial biodiversity for novel pathways involved in the catabolism of aromatic compounds derived from lignin.</title>
        <authorList>
            <person name="Elkins J."/>
        </authorList>
    </citation>
    <scope>NUCLEOTIDE SEQUENCE [LARGE SCALE GENOMIC DNA]</scope>
    <source>
        <strain evidence="2 3">H2C3C</strain>
    </source>
</reference>
<gene>
    <name evidence="2" type="ORF">GGD40_001675</name>
</gene>
<feature type="region of interest" description="Disordered" evidence="1">
    <location>
        <begin position="56"/>
        <end position="78"/>
    </location>
</feature>
<evidence type="ECO:0000313" key="2">
    <source>
        <dbReference type="EMBL" id="NYH22196.1"/>
    </source>
</evidence>
<evidence type="ECO:0000313" key="3">
    <source>
        <dbReference type="Proteomes" id="UP000540929"/>
    </source>
</evidence>
<name>A0A7Y9WJU9_9BURK</name>
<protein>
    <recommendedName>
        <fullName evidence="4">Killing trait domain-containing protein</fullName>
    </recommendedName>
</protein>
<dbReference type="Proteomes" id="UP000540929">
    <property type="component" value="Unassembled WGS sequence"/>
</dbReference>
<keyword evidence="3" id="KW-1185">Reference proteome</keyword>